<organism evidence="2 3">
    <name type="scientific">Folsomia candida</name>
    <name type="common">Springtail</name>
    <dbReference type="NCBI Taxonomy" id="158441"/>
    <lineage>
        <taxon>Eukaryota</taxon>
        <taxon>Metazoa</taxon>
        <taxon>Ecdysozoa</taxon>
        <taxon>Arthropoda</taxon>
        <taxon>Hexapoda</taxon>
        <taxon>Collembola</taxon>
        <taxon>Entomobryomorpha</taxon>
        <taxon>Isotomoidea</taxon>
        <taxon>Isotomidae</taxon>
        <taxon>Proisotominae</taxon>
        <taxon>Folsomia</taxon>
    </lineage>
</organism>
<feature type="chain" id="PRO_5012420577" evidence="1">
    <location>
        <begin position="20"/>
        <end position="255"/>
    </location>
</feature>
<dbReference type="Proteomes" id="UP000198287">
    <property type="component" value="Unassembled WGS sequence"/>
</dbReference>
<evidence type="ECO:0000313" key="2">
    <source>
        <dbReference type="EMBL" id="OXA36713.1"/>
    </source>
</evidence>
<evidence type="ECO:0000313" key="3">
    <source>
        <dbReference type="Proteomes" id="UP000198287"/>
    </source>
</evidence>
<reference evidence="2 3" key="1">
    <citation type="submission" date="2015-12" db="EMBL/GenBank/DDBJ databases">
        <title>The genome of Folsomia candida.</title>
        <authorList>
            <person name="Faddeeva A."/>
            <person name="Derks M.F."/>
            <person name="Anvar Y."/>
            <person name="Smit S."/>
            <person name="Van Straalen N."/>
            <person name="Roelofs D."/>
        </authorList>
    </citation>
    <scope>NUCLEOTIDE SEQUENCE [LARGE SCALE GENOMIC DNA]</scope>
    <source>
        <strain evidence="2 3">VU population</strain>
        <tissue evidence="2">Whole body</tissue>
    </source>
</reference>
<comment type="caution">
    <text evidence="2">The sequence shown here is derived from an EMBL/GenBank/DDBJ whole genome shotgun (WGS) entry which is preliminary data.</text>
</comment>
<keyword evidence="3" id="KW-1185">Reference proteome</keyword>
<name>A0A226CUR2_FOLCA</name>
<keyword evidence="1" id="KW-0732">Signal</keyword>
<dbReference type="EMBL" id="LNIX01000077">
    <property type="protein sequence ID" value="OXA36713.1"/>
    <property type="molecule type" value="Genomic_DNA"/>
</dbReference>
<dbReference type="OrthoDB" id="2382755at2759"/>
<gene>
    <name evidence="2" type="ORF">Fcan01_28527</name>
</gene>
<accession>A0A226CUR2</accession>
<evidence type="ECO:0000256" key="1">
    <source>
        <dbReference type="SAM" id="SignalP"/>
    </source>
</evidence>
<sequence>MLVTNYFLFSIFILPQTAATDYKYVSTYDCAPWREIWRLSPNYESFPVARLTAKYRELKEIPDYFWTLHFSAAVVEINDTFGAIFLNNILSKPRPNCGGCDTIQRANYRVPSLDKISPRELWPFGVVNVSAVHLLVNEEGQEATFFESDTSIPDFTRLPQTATLASAIPAPNTACKVFQAYDLMYNPTSLVLWEVGAVVVNCDILIGSGTPTNFSDGPLHFCAELEVLDHVQPETVLDAQISRTCDLYQPPLEVD</sequence>
<proteinExistence type="predicted"/>
<feature type="signal peptide" evidence="1">
    <location>
        <begin position="1"/>
        <end position="19"/>
    </location>
</feature>
<dbReference type="AlphaFoldDB" id="A0A226CUR2"/>
<protein>
    <submittedName>
        <fullName evidence="2">Uncharacterized protein</fullName>
    </submittedName>
</protein>